<evidence type="ECO:0000313" key="2">
    <source>
        <dbReference type="Proteomes" id="UP001060215"/>
    </source>
</evidence>
<organism evidence="1 2">
    <name type="scientific">Camellia lanceoleosa</name>
    <dbReference type="NCBI Taxonomy" id="1840588"/>
    <lineage>
        <taxon>Eukaryota</taxon>
        <taxon>Viridiplantae</taxon>
        <taxon>Streptophyta</taxon>
        <taxon>Embryophyta</taxon>
        <taxon>Tracheophyta</taxon>
        <taxon>Spermatophyta</taxon>
        <taxon>Magnoliopsida</taxon>
        <taxon>eudicotyledons</taxon>
        <taxon>Gunneridae</taxon>
        <taxon>Pentapetalae</taxon>
        <taxon>asterids</taxon>
        <taxon>Ericales</taxon>
        <taxon>Theaceae</taxon>
        <taxon>Camellia</taxon>
    </lineage>
</organism>
<keyword evidence="2" id="KW-1185">Reference proteome</keyword>
<accession>A0ACC0HMW7</accession>
<dbReference type="EMBL" id="CM045761">
    <property type="protein sequence ID" value="KAI8014476.1"/>
    <property type="molecule type" value="Genomic_DNA"/>
</dbReference>
<reference evidence="1 2" key="1">
    <citation type="journal article" date="2022" name="Plant J.">
        <title>Chromosome-level genome of Camellia lanceoleosa provides a valuable resource for understanding genome evolution and self-incompatibility.</title>
        <authorList>
            <person name="Gong W."/>
            <person name="Xiao S."/>
            <person name="Wang L."/>
            <person name="Liao Z."/>
            <person name="Chang Y."/>
            <person name="Mo W."/>
            <person name="Hu G."/>
            <person name="Li W."/>
            <person name="Zhao G."/>
            <person name="Zhu H."/>
            <person name="Hu X."/>
            <person name="Ji K."/>
            <person name="Xiang X."/>
            <person name="Song Q."/>
            <person name="Yuan D."/>
            <person name="Jin S."/>
            <person name="Zhang L."/>
        </authorList>
    </citation>
    <scope>NUCLEOTIDE SEQUENCE [LARGE SCALE GENOMIC DNA]</scope>
    <source>
        <strain evidence="1">SQ_2022a</strain>
    </source>
</reference>
<sequence>MKVTFLELYNEEITNLLVPDEVSQSLDDKSRKPIALMEDGKGAVFVRGLEERVVRTVDEIYKILEEGSGRKHTADTLLNKQSNRSRSIFSITTHTKECSIEGIELIKYGKLNLAMAQKIECMEVDSGFKNKQLLELQELYINQQQLVEELSKKLEITQRESEQTGQAMLDLKERYSQSNEKIKEKDYLIFNLLGSEKAMTEKAFELHAELGNAASEVSSLLADIDHKSKMEDRNRVLIQNFRAELDQQLEVVHETVAASVTEQEQQLKHFRNIASEADPLINKLQNNLNNQEEKIDVFAQHQHEAHSRTLQMTRLISSTILNFFDSLSLDFSKLTLLMEETRTVNDQELYALEKKFEEYAVNEERQLLDKVAEMLATSAARKIKLVGSPINWQYI</sequence>
<evidence type="ECO:0000313" key="1">
    <source>
        <dbReference type="EMBL" id="KAI8014476.1"/>
    </source>
</evidence>
<proteinExistence type="predicted"/>
<dbReference type="Proteomes" id="UP001060215">
    <property type="component" value="Chromosome 4"/>
</dbReference>
<protein>
    <submittedName>
        <fullName evidence="1">Kinesin-like protein KIN-5A</fullName>
    </submittedName>
</protein>
<comment type="caution">
    <text evidence="1">The sequence shown here is derived from an EMBL/GenBank/DDBJ whole genome shotgun (WGS) entry which is preliminary data.</text>
</comment>
<gene>
    <name evidence="1" type="ORF">LOK49_LG05G00538</name>
</gene>
<name>A0ACC0HMW7_9ERIC</name>